<comment type="caution">
    <text evidence="3">The sequence shown here is derived from an EMBL/GenBank/DDBJ whole genome shotgun (WGS) entry which is preliminary data.</text>
</comment>
<evidence type="ECO:0000313" key="3">
    <source>
        <dbReference type="EMBL" id="OTM80885.1"/>
    </source>
</evidence>
<name>A0A241ZAJ6_ACIBA</name>
<reference evidence="3 4" key="1">
    <citation type="submission" date="2017-05" db="EMBL/GenBank/DDBJ databases">
        <authorList>
            <person name="Song R."/>
            <person name="Chenine A.L."/>
            <person name="Ruprecht R.M."/>
        </authorList>
    </citation>
    <scope>NUCLEOTIDE SEQUENCE [LARGE SCALE GENOMIC DNA]</scope>
    <source>
        <strain evidence="3 4">PR350</strain>
    </source>
</reference>
<evidence type="ECO:0000313" key="4">
    <source>
        <dbReference type="Proteomes" id="UP000194699"/>
    </source>
</evidence>
<feature type="transmembrane region" description="Helical" evidence="2">
    <location>
        <begin position="1146"/>
        <end position="1167"/>
    </location>
</feature>
<organism evidence="3 4">
    <name type="scientific">Acinetobacter baumannii</name>
    <dbReference type="NCBI Taxonomy" id="470"/>
    <lineage>
        <taxon>Bacteria</taxon>
        <taxon>Pseudomonadati</taxon>
        <taxon>Pseudomonadota</taxon>
        <taxon>Gammaproteobacteria</taxon>
        <taxon>Moraxellales</taxon>
        <taxon>Moraxellaceae</taxon>
        <taxon>Acinetobacter</taxon>
        <taxon>Acinetobacter calcoaceticus/baumannii complex</taxon>
    </lineage>
</organism>
<keyword evidence="2" id="KW-0812">Transmembrane</keyword>
<proteinExistence type="predicted"/>
<feature type="coiled-coil region" evidence="1">
    <location>
        <begin position="382"/>
        <end position="409"/>
    </location>
</feature>
<sequence length="1266" mass="137678">MASNENRVEVQVGANTAELQRGMHEGEAIVERSANNIENIGRNIDFRVDLSSMEESFDRVSTSINSRIKTLGMNIASTLAQSLAIGGLVAFAKQTIDTGNEVDKLAKLVGASAEKFQYYSKGAEMAGLSMDQFGSMGKDALDKLGEARRGEGEMMDFFEKIGPKVGVTIDQFKDLSGPDVLQAYYNGLEKANISHAEIVTYMEQLVDDGSALIPMLQNGGAGFKKWGDEAKAAGAIMSTEMIANLKTAKENVFKLQLQFQGLQAILVNNITPVVTAISKNFDTIKTVLVVLAAVIATRLAVQLAILTREFVIGVAQGVAYQVQLSALQGQAIRTATAMGVLRSASALLGGPAGLAMLAVQGVAAGAAFLYMKNSSDDLAPSLDTQKKSVTELRDEYEKLEASQQRVLTRKATEELQKTSTAYRNQRNELLGLVDAITRNSDVSDEDRVAASNLFEEYRKGRITAEQLAGGINQLKTVNANAKGSIDDKVFSLKEEAKKVVEADRVLKIYNGTIKQGTTDNNDHAKSVDKVTEAYTNLSAKQVEYVKGVELAKEKEKYIQDLMKQGYTREKAEFYADAKEKSGTAFNAQTPQGLGDSINQAYKLKQQEDARTETEKKAAEALKEQTKELEKQSAITANTDQTTRNMLKVYQAFMNTGVLTDKQARYLTAEVGRENDFKNSGLYGSHTDKNNGQKNTGMISWQKSRAVNLEKYLSSQGLMDSSGNIKQTQDALDAQARFLVNEIFNDKSYTKSKNALSKNVGYSELSKIVGKNTIGWDYDGNKINAQPHHQKRDSYYNKLNSVLGDDPSKVISVTSSFTKLESIQTQKVEEAEKQRLALKYKYASEQEKVAIDLKNAIAEIEKSTLTGDEQINAIVQAEKEASDKILALKMELFEKTKAIREAEIDHFQRVAERTYQIEMAQVQADFDANKISHVQKVQREKFLEDTLTAIKRQGLLDRLDLENELSGISGKQGNQGQILESISGLDTGKQVSDTKSTGLLTEAQMKDFEAKFGGLTSRMSGLWDKGIQSMLNGTLTWKNAMNAIFSELSAEFIQNMVTAPLKKYMASLGPRLAAKLGLIKAETVAEASGQAAQTGATIAGEATRTSVTAAGGLARLGLKAAEAIKGIMMSAWEAMAGAFKAMVAIPYVGPVLAVGAGAAAFGLVAGLAGKIKSARGGYDIPSGVNPITQLHEDEMVLPAQHANTIRELGKSTFNSGMSDNSDLTGQGGENAVFNIQAWDSRDIKRFMKKHGREVAGGLKGYRRGFGK</sequence>
<evidence type="ECO:0000256" key="2">
    <source>
        <dbReference type="SAM" id="Phobius"/>
    </source>
</evidence>
<gene>
    <name evidence="3" type="ORF">B9X95_17735</name>
</gene>
<dbReference type="Proteomes" id="UP000194699">
    <property type="component" value="Unassembled WGS sequence"/>
</dbReference>
<dbReference type="AlphaFoldDB" id="A0A241ZAJ6"/>
<accession>A0A241ZAJ6</accession>
<keyword evidence="2" id="KW-1133">Transmembrane helix</keyword>
<dbReference type="EMBL" id="NGEL01000175">
    <property type="protein sequence ID" value="OTM80885.1"/>
    <property type="molecule type" value="Genomic_DNA"/>
</dbReference>
<protein>
    <recommendedName>
        <fullName evidence="5">Phage tail tape measure protein</fullName>
    </recommendedName>
</protein>
<dbReference type="RefSeq" id="WP_086249932.1">
    <property type="nucleotide sequence ID" value="NZ_NGEL01000175.1"/>
</dbReference>
<keyword evidence="1" id="KW-0175">Coiled coil</keyword>
<feature type="coiled-coil region" evidence="1">
    <location>
        <begin position="603"/>
        <end position="638"/>
    </location>
</feature>
<keyword evidence="2" id="KW-0472">Membrane</keyword>
<evidence type="ECO:0008006" key="5">
    <source>
        <dbReference type="Google" id="ProtNLM"/>
    </source>
</evidence>
<evidence type="ECO:0000256" key="1">
    <source>
        <dbReference type="SAM" id="Coils"/>
    </source>
</evidence>